<protein>
    <submittedName>
        <fullName evidence="1">Uncharacterized protein</fullName>
    </submittedName>
</protein>
<sequence>MISIRNVLESTIASRSIPIHQSLNFLKNQIKQHFKCVQQQQKIEFKTGSIQKY</sequence>
<proteinExistence type="predicted"/>
<gene>
    <name evidence="1" type="ORF">APZ42_022438</name>
</gene>
<evidence type="ECO:0000313" key="2">
    <source>
        <dbReference type="Proteomes" id="UP000076858"/>
    </source>
</evidence>
<dbReference type="Proteomes" id="UP000076858">
    <property type="component" value="Unassembled WGS sequence"/>
</dbReference>
<comment type="caution">
    <text evidence="1">The sequence shown here is derived from an EMBL/GenBank/DDBJ whole genome shotgun (WGS) entry which is preliminary data.</text>
</comment>
<organism evidence="1 2">
    <name type="scientific">Daphnia magna</name>
    <dbReference type="NCBI Taxonomy" id="35525"/>
    <lineage>
        <taxon>Eukaryota</taxon>
        <taxon>Metazoa</taxon>
        <taxon>Ecdysozoa</taxon>
        <taxon>Arthropoda</taxon>
        <taxon>Crustacea</taxon>
        <taxon>Branchiopoda</taxon>
        <taxon>Diplostraca</taxon>
        <taxon>Cladocera</taxon>
        <taxon>Anomopoda</taxon>
        <taxon>Daphniidae</taxon>
        <taxon>Daphnia</taxon>
    </lineage>
</organism>
<accession>A0A164VI73</accession>
<dbReference type="EMBL" id="LRGB01001361">
    <property type="protein sequence ID" value="KZS12346.1"/>
    <property type="molecule type" value="Genomic_DNA"/>
</dbReference>
<reference evidence="1 2" key="1">
    <citation type="submission" date="2016-03" db="EMBL/GenBank/DDBJ databases">
        <title>EvidentialGene: Evidence-directed Construction of Genes on Genomes.</title>
        <authorList>
            <person name="Gilbert D.G."/>
            <person name="Choi J.-H."/>
            <person name="Mockaitis K."/>
            <person name="Colbourne J."/>
            <person name="Pfrender M."/>
        </authorList>
    </citation>
    <scope>NUCLEOTIDE SEQUENCE [LARGE SCALE GENOMIC DNA]</scope>
    <source>
        <strain evidence="1 2">Xinb3</strain>
        <tissue evidence="1">Complete organism</tissue>
    </source>
</reference>
<dbReference type="AlphaFoldDB" id="A0A164VI73"/>
<evidence type="ECO:0000313" key="1">
    <source>
        <dbReference type="EMBL" id="KZS12346.1"/>
    </source>
</evidence>
<name>A0A164VI73_9CRUS</name>
<keyword evidence="2" id="KW-1185">Reference proteome</keyword>